<dbReference type="Proteomes" id="UP000074914">
    <property type="component" value="Chromosome"/>
</dbReference>
<name>A0ABN4M7Y6_9BURK</name>
<dbReference type="EMBL" id="CP013236">
    <property type="protein sequence ID" value="AMP13690.1"/>
    <property type="molecule type" value="Genomic_DNA"/>
</dbReference>
<proteinExistence type="predicted"/>
<evidence type="ECO:0008006" key="3">
    <source>
        <dbReference type="Google" id="ProtNLM"/>
    </source>
</evidence>
<accession>A0ABN4M7Y6</accession>
<keyword evidence="2" id="KW-1185">Reference proteome</keyword>
<dbReference type="RefSeq" id="WP_156479938.1">
    <property type="nucleotide sequence ID" value="NZ_CP013236.1"/>
</dbReference>
<reference evidence="1 2" key="1">
    <citation type="submission" date="2015-11" db="EMBL/GenBank/DDBJ databases">
        <title>Exploring the genomic traits of fungus-feeding bacterial genus Collimonas.</title>
        <authorList>
            <person name="Song C."/>
            <person name="Schmidt R."/>
            <person name="de Jager V."/>
            <person name="Krzyzanowska D."/>
            <person name="Jongedijk E."/>
            <person name="Cankar K."/>
            <person name="Beekwilder J."/>
            <person name="van Veen A."/>
            <person name="de Boer W."/>
            <person name="van Veen J.A."/>
            <person name="Garbeva P."/>
        </authorList>
    </citation>
    <scope>NUCLEOTIDE SEQUENCE [LARGE SCALE GENOMIC DNA]</scope>
    <source>
        <strain evidence="1 2">Ter291</strain>
    </source>
</reference>
<evidence type="ECO:0000313" key="2">
    <source>
        <dbReference type="Proteomes" id="UP000074914"/>
    </source>
</evidence>
<dbReference type="PROSITE" id="PS51257">
    <property type="entry name" value="PROKAR_LIPOPROTEIN"/>
    <property type="match status" value="1"/>
</dbReference>
<gene>
    <name evidence="1" type="ORF">CPter291_1416</name>
</gene>
<protein>
    <recommendedName>
        <fullName evidence="3">Lipoprotein</fullName>
    </recommendedName>
</protein>
<organism evidence="1 2">
    <name type="scientific">Collimonas pratensis</name>
    <dbReference type="NCBI Taxonomy" id="279113"/>
    <lineage>
        <taxon>Bacteria</taxon>
        <taxon>Pseudomonadati</taxon>
        <taxon>Pseudomonadota</taxon>
        <taxon>Betaproteobacteria</taxon>
        <taxon>Burkholderiales</taxon>
        <taxon>Oxalobacteraceae</taxon>
        <taxon>Collimonas</taxon>
    </lineage>
</organism>
<evidence type="ECO:0000313" key="1">
    <source>
        <dbReference type="EMBL" id="AMP13690.1"/>
    </source>
</evidence>
<sequence length="65" mass="6857">MMDKLRILIIYAADRLNEASTWQGIGFLVALTGCKLGAGMDWGQAAGLGGIISAAIKMAFPDKKS</sequence>